<proteinExistence type="predicted"/>
<evidence type="ECO:0000313" key="4">
    <source>
        <dbReference type="Proteomes" id="UP000268623"/>
    </source>
</evidence>
<protein>
    <submittedName>
        <fullName evidence="3">IS5 family transposase</fullName>
    </submittedName>
</protein>
<evidence type="ECO:0000259" key="2">
    <source>
        <dbReference type="Pfam" id="PF13340"/>
    </source>
</evidence>
<dbReference type="AlphaFoldDB" id="A0A3M9XN65"/>
<comment type="caution">
    <text evidence="3">The sequence shown here is derived from an EMBL/GenBank/DDBJ whole genome shotgun (WGS) entry which is preliminary data.</text>
</comment>
<dbReference type="OrthoDB" id="9798237at2"/>
<feature type="domain" description="Insertion element IS402-like" evidence="2">
    <location>
        <begin position="6"/>
        <end position="79"/>
    </location>
</feature>
<keyword evidence="4" id="KW-1185">Reference proteome</keyword>
<evidence type="ECO:0000259" key="1">
    <source>
        <dbReference type="Pfam" id="PF01609"/>
    </source>
</evidence>
<dbReference type="Pfam" id="PF01609">
    <property type="entry name" value="DDE_Tnp_1"/>
    <property type="match status" value="1"/>
</dbReference>
<feature type="domain" description="Transposase IS4-like" evidence="1">
    <location>
        <begin position="92"/>
        <end position="246"/>
    </location>
</feature>
<gene>
    <name evidence="3" type="ORF">D1O30_09085</name>
</gene>
<dbReference type="InterPro" id="IPR025161">
    <property type="entry name" value="IS402-like_dom"/>
</dbReference>
<dbReference type="InterPro" id="IPR002559">
    <property type="entry name" value="Transposase_11"/>
</dbReference>
<dbReference type="GO" id="GO:0004803">
    <property type="term" value="F:transposase activity"/>
    <property type="evidence" value="ECO:0007669"/>
    <property type="project" value="InterPro"/>
</dbReference>
<sequence>MNRFVLTDAQWAKMEPFCLGKQGDPGRSGNNNRLFVEAVLWIARTGSPWRDLPRAFGHWNSVFTRFRDWVKADVWKRLFDAVCDEPDMEYAMVDATIVKVHRHGQGAKGGPSSQAIGRSKGGMTTKILAFTDALGNLVRFTLLPGQRFDTVGVAPLLERVAFGALIADKAFDSNAIIADLDARGAKVVISQHPRRAKPLAIDEEMYKWRHLIENFFGKLKEFKRIALRADKTDQSFAAMIHIAAAVINSR</sequence>
<dbReference type="PANTHER" id="PTHR46637:SF1">
    <property type="entry name" value="BLL5188 PROTEIN"/>
    <property type="match status" value="1"/>
</dbReference>
<dbReference type="GO" id="GO:0003677">
    <property type="term" value="F:DNA binding"/>
    <property type="evidence" value="ECO:0007669"/>
    <property type="project" value="InterPro"/>
</dbReference>
<dbReference type="InterPro" id="IPR052909">
    <property type="entry name" value="Transposase_6_like"/>
</dbReference>
<reference evidence="3 4" key="1">
    <citation type="submission" date="2018-08" db="EMBL/GenBank/DDBJ databases">
        <title>Genome sequence of Methylocystis hirsuta CSC1, a methanotroph able to accumulate PHAs.</title>
        <authorList>
            <person name="Bordel S."/>
            <person name="Rodriguez E."/>
            <person name="Gancedo J."/>
            <person name="Munoz R."/>
        </authorList>
    </citation>
    <scope>NUCLEOTIDE SEQUENCE [LARGE SCALE GENOMIC DNA]</scope>
    <source>
        <strain evidence="3 4">CSC1</strain>
    </source>
</reference>
<dbReference type="PANTHER" id="PTHR46637">
    <property type="entry name" value="TIS1421-TRANSPOSASE PROTEIN A"/>
    <property type="match status" value="1"/>
</dbReference>
<name>A0A3M9XN65_9HYPH</name>
<dbReference type="GO" id="GO:0006313">
    <property type="term" value="P:DNA transposition"/>
    <property type="evidence" value="ECO:0007669"/>
    <property type="project" value="InterPro"/>
</dbReference>
<dbReference type="Pfam" id="PF13340">
    <property type="entry name" value="DUF4096"/>
    <property type="match status" value="1"/>
</dbReference>
<accession>A0A3M9XN65</accession>
<dbReference type="EMBL" id="QWDD01000001">
    <property type="protein sequence ID" value="RNJ49729.1"/>
    <property type="molecule type" value="Genomic_DNA"/>
</dbReference>
<dbReference type="Proteomes" id="UP000268623">
    <property type="component" value="Unassembled WGS sequence"/>
</dbReference>
<dbReference type="NCBIfam" id="NF033580">
    <property type="entry name" value="transpos_IS5_3"/>
    <property type="match status" value="1"/>
</dbReference>
<organism evidence="3 4">
    <name type="scientific">Methylocystis hirsuta</name>
    <dbReference type="NCBI Taxonomy" id="369798"/>
    <lineage>
        <taxon>Bacteria</taxon>
        <taxon>Pseudomonadati</taxon>
        <taxon>Pseudomonadota</taxon>
        <taxon>Alphaproteobacteria</taxon>
        <taxon>Hyphomicrobiales</taxon>
        <taxon>Methylocystaceae</taxon>
        <taxon>Methylocystis</taxon>
    </lineage>
</organism>
<evidence type="ECO:0000313" key="3">
    <source>
        <dbReference type="EMBL" id="RNJ49729.1"/>
    </source>
</evidence>